<evidence type="ECO:0000313" key="3">
    <source>
        <dbReference type="Proteomes" id="UP000245680"/>
    </source>
</evidence>
<evidence type="ECO:0000256" key="1">
    <source>
        <dbReference type="HAMAP-Rule" id="MF_00187"/>
    </source>
</evidence>
<dbReference type="PANTHER" id="PTHR30592:SF4">
    <property type="entry name" value="SULFUR CARRIER PROTEIN FDHD"/>
    <property type="match status" value="1"/>
</dbReference>
<comment type="subcellular location">
    <subcellularLocation>
        <location evidence="1">Cytoplasm</location>
    </subcellularLocation>
</comment>
<protein>
    <recommendedName>
        <fullName evidence="1">Sulfur carrier protein FdhD</fullName>
    </recommendedName>
</protein>
<keyword evidence="3" id="KW-1185">Reference proteome</keyword>
<feature type="active site" description="Cysteine persulfide intermediate" evidence="1">
    <location>
        <position position="164"/>
    </location>
</feature>
<dbReference type="SUPFAM" id="SSF53927">
    <property type="entry name" value="Cytidine deaminase-like"/>
    <property type="match status" value="1"/>
</dbReference>
<dbReference type="InterPro" id="IPR016193">
    <property type="entry name" value="Cytidine_deaminase-like"/>
</dbReference>
<comment type="function">
    <text evidence="1">Required for formate dehydrogenase (FDH) activity. Acts as a sulfur carrier protein that transfers sulfur from IscS to the molybdenum cofactor prior to its insertion into FDH.</text>
</comment>
<dbReference type="InterPro" id="IPR003786">
    <property type="entry name" value="FdhD"/>
</dbReference>
<gene>
    <name evidence="1" type="primary">fdhD</name>
    <name evidence="2" type="ORF">DKT77_16630</name>
</gene>
<organism evidence="2 3">
    <name type="scientific">Meridianimarinicoccus roseus</name>
    <dbReference type="NCBI Taxonomy" id="2072018"/>
    <lineage>
        <taxon>Bacteria</taxon>
        <taxon>Pseudomonadati</taxon>
        <taxon>Pseudomonadota</taxon>
        <taxon>Alphaproteobacteria</taxon>
        <taxon>Rhodobacterales</taxon>
        <taxon>Paracoccaceae</taxon>
        <taxon>Meridianimarinicoccus</taxon>
    </lineage>
</organism>
<name>A0A2V2LEX5_9RHOB</name>
<dbReference type="GO" id="GO:0016783">
    <property type="term" value="F:sulfurtransferase activity"/>
    <property type="evidence" value="ECO:0007669"/>
    <property type="project" value="InterPro"/>
</dbReference>
<dbReference type="HAMAP" id="MF_00187">
    <property type="entry name" value="FdhD"/>
    <property type="match status" value="1"/>
</dbReference>
<dbReference type="OrthoDB" id="3197277at2"/>
<keyword evidence="1" id="KW-0501">Molybdenum cofactor biosynthesis</keyword>
<comment type="caution">
    <text evidence="2">The sequence shown here is derived from an EMBL/GenBank/DDBJ whole genome shotgun (WGS) entry which is preliminary data.</text>
</comment>
<comment type="similarity">
    <text evidence="1">Belongs to the FdhD family.</text>
</comment>
<dbReference type="GO" id="GO:0006777">
    <property type="term" value="P:Mo-molybdopterin cofactor biosynthetic process"/>
    <property type="evidence" value="ECO:0007669"/>
    <property type="project" value="UniProtKB-UniRule"/>
</dbReference>
<dbReference type="Gene3D" id="3.40.140.10">
    <property type="entry name" value="Cytidine Deaminase, domain 2"/>
    <property type="match status" value="1"/>
</dbReference>
<keyword evidence="2" id="KW-0808">Transferase</keyword>
<dbReference type="GO" id="GO:0097163">
    <property type="term" value="F:sulfur carrier activity"/>
    <property type="evidence" value="ECO:0007669"/>
    <property type="project" value="UniProtKB-UniRule"/>
</dbReference>
<dbReference type="EMBL" id="QGKU01000048">
    <property type="protein sequence ID" value="PWR01786.1"/>
    <property type="molecule type" value="Genomic_DNA"/>
</dbReference>
<dbReference type="PANTHER" id="PTHR30592">
    <property type="entry name" value="FORMATE DEHYDROGENASE"/>
    <property type="match status" value="1"/>
</dbReference>
<proteinExistence type="inferred from homology"/>
<comment type="caution">
    <text evidence="1">Lacks conserved residue(s) required for the propagation of feature annotation.</text>
</comment>
<evidence type="ECO:0000313" key="2">
    <source>
        <dbReference type="EMBL" id="PWR01786.1"/>
    </source>
</evidence>
<reference evidence="2 3" key="1">
    <citation type="submission" date="2018-05" db="EMBL/GenBank/DDBJ databases">
        <title>Rhodobacteraceae gen. nov., sp. nov. isolated from sea water.</title>
        <authorList>
            <person name="Ren Y."/>
        </authorList>
    </citation>
    <scope>NUCLEOTIDE SEQUENCE [LARGE SCALE GENOMIC DNA]</scope>
    <source>
        <strain evidence="2 3">TG-679</strain>
    </source>
</reference>
<sequence>MKGAAPRIPRKKARRAAGVILGVEVGKASSYRRCRRARPSVGGAQLATRSETGEFLVAPDPGRAGLTRAVRGVDQTGAVQDIAVVEERPLTIYLNSREIVTAMTIGDYPEYLALGFLRNQGMLSDGDEVTGIDYDEELEVVVVRTAVVTDHEAKLARKTRTSGCAVGTVFGDMMAGLEGLTLPPATLRTSDLYALSQKINRTPSLYLEAGAIHGTVLCEGPRPLVYMEDVGRHNAVDKVAGWMFATGASAADKTLYTTGRLTSEMVIKTALMGIPILASRSGFTAWGVEIARQVGLTLVGRLRGQRFVCLAGEERLVRDADLASVADEPGKARRKGAA</sequence>
<dbReference type="Proteomes" id="UP000245680">
    <property type="component" value="Unassembled WGS sequence"/>
</dbReference>
<dbReference type="GO" id="GO:0005737">
    <property type="term" value="C:cytoplasm"/>
    <property type="evidence" value="ECO:0007669"/>
    <property type="project" value="UniProtKB-SubCell"/>
</dbReference>
<dbReference type="AlphaFoldDB" id="A0A2V2LEX5"/>
<dbReference type="Gene3D" id="3.10.20.10">
    <property type="match status" value="1"/>
</dbReference>
<accession>A0A2V2LEX5</accession>
<keyword evidence="1" id="KW-0963">Cytoplasm</keyword>
<dbReference type="Pfam" id="PF02634">
    <property type="entry name" value="FdhD-NarQ"/>
    <property type="match status" value="1"/>
</dbReference>